<dbReference type="STRING" id="200378.SAMN05216553_12821"/>
<dbReference type="NCBIfam" id="TIGR03945">
    <property type="entry name" value="PLP_SbnA_fam"/>
    <property type="match status" value="1"/>
</dbReference>
<evidence type="ECO:0000256" key="3">
    <source>
        <dbReference type="ARBA" id="ARBA00022679"/>
    </source>
</evidence>
<name>A0A1G8DER3_9PSEU</name>
<dbReference type="InterPro" id="IPR036052">
    <property type="entry name" value="TrpB-like_PALP_sf"/>
</dbReference>
<organism evidence="6 7">
    <name type="scientific">Lentzea fradiae</name>
    <dbReference type="NCBI Taxonomy" id="200378"/>
    <lineage>
        <taxon>Bacteria</taxon>
        <taxon>Bacillati</taxon>
        <taxon>Actinomycetota</taxon>
        <taxon>Actinomycetes</taxon>
        <taxon>Pseudonocardiales</taxon>
        <taxon>Pseudonocardiaceae</taxon>
        <taxon>Lentzea</taxon>
    </lineage>
</organism>
<evidence type="ECO:0000256" key="2">
    <source>
        <dbReference type="ARBA" id="ARBA00011738"/>
    </source>
</evidence>
<sequence>MTALAHRLDEVERSFSPTPLVPVADGKVDLHAKLEFCNPTGSSKDRSAFWILKRAVERGEITSSTTVVESSSGNFAISMSSFCRTLGIGFVPVIDPNCNAATEHYLRAACDRVEKVTERDSSGGFLLSRLARVRELETALPGSYWPNQYANADAAEAHFLLTGGEIAGALDNLDYVFVGVSTGGTVAGLSQRLKKEFPQVKVIAVDTEGSVVFGREPQARKLPGLGSSIVPPLVATAEIDDVVIVSEHEAVRGCRALLRRSGLFTGGSTGSTYAAVQRYFADRDNCAGRPSALFLCADRGTAYAETVYNNTWVTEALGKETRISATVAG</sequence>
<dbReference type="CDD" id="cd01561">
    <property type="entry name" value="CBS_like"/>
    <property type="match status" value="1"/>
</dbReference>
<dbReference type="OrthoDB" id="5176350at2"/>
<dbReference type="GO" id="GO:0016740">
    <property type="term" value="F:transferase activity"/>
    <property type="evidence" value="ECO:0007669"/>
    <property type="project" value="UniProtKB-KW"/>
</dbReference>
<keyword evidence="3" id="KW-0808">Transferase</keyword>
<dbReference type="InterPro" id="IPR050214">
    <property type="entry name" value="Cys_Synth/Cystath_Beta-Synth"/>
</dbReference>
<evidence type="ECO:0000256" key="4">
    <source>
        <dbReference type="ARBA" id="ARBA00022898"/>
    </source>
</evidence>
<evidence type="ECO:0000313" key="7">
    <source>
        <dbReference type="Proteomes" id="UP000199623"/>
    </source>
</evidence>
<keyword evidence="4" id="KW-0663">Pyridoxal phosphate</keyword>
<dbReference type="Gene3D" id="3.40.50.1100">
    <property type="match status" value="2"/>
</dbReference>
<dbReference type="EMBL" id="FNCC01000028">
    <property type="protein sequence ID" value="SDH55929.1"/>
    <property type="molecule type" value="Genomic_DNA"/>
</dbReference>
<feature type="domain" description="Tryptophan synthase beta chain-like PALP" evidence="5">
    <location>
        <begin position="14"/>
        <end position="278"/>
    </location>
</feature>
<comment type="cofactor">
    <cofactor evidence="1">
        <name>pyridoxal 5'-phosphate</name>
        <dbReference type="ChEBI" id="CHEBI:597326"/>
    </cofactor>
</comment>
<dbReference type="Proteomes" id="UP000199623">
    <property type="component" value="Unassembled WGS sequence"/>
</dbReference>
<evidence type="ECO:0000256" key="1">
    <source>
        <dbReference type="ARBA" id="ARBA00001933"/>
    </source>
</evidence>
<dbReference type="InterPro" id="IPR023927">
    <property type="entry name" value="SbnA"/>
</dbReference>
<proteinExistence type="predicted"/>
<reference evidence="7" key="1">
    <citation type="submission" date="2016-10" db="EMBL/GenBank/DDBJ databases">
        <authorList>
            <person name="Varghese N."/>
            <person name="Submissions S."/>
        </authorList>
    </citation>
    <scope>NUCLEOTIDE SEQUENCE [LARGE SCALE GENOMIC DNA]</scope>
    <source>
        <strain evidence="7">CGMCC 4.3506</strain>
    </source>
</reference>
<dbReference type="GO" id="GO:1901605">
    <property type="term" value="P:alpha-amino acid metabolic process"/>
    <property type="evidence" value="ECO:0007669"/>
    <property type="project" value="UniProtKB-ARBA"/>
</dbReference>
<dbReference type="PANTHER" id="PTHR10314">
    <property type="entry name" value="CYSTATHIONINE BETA-SYNTHASE"/>
    <property type="match status" value="1"/>
</dbReference>
<dbReference type="RefSeq" id="WP_090060228.1">
    <property type="nucleotide sequence ID" value="NZ_FNCC01000028.1"/>
</dbReference>
<evidence type="ECO:0000259" key="5">
    <source>
        <dbReference type="Pfam" id="PF00291"/>
    </source>
</evidence>
<dbReference type="InterPro" id="IPR001926">
    <property type="entry name" value="TrpB-like_PALP"/>
</dbReference>
<evidence type="ECO:0000313" key="6">
    <source>
        <dbReference type="EMBL" id="SDH55929.1"/>
    </source>
</evidence>
<protein>
    <submittedName>
        <fullName evidence="6">Cysteine synthase A</fullName>
    </submittedName>
</protein>
<comment type="subunit">
    <text evidence="2">Homodimer.</text>
</comment>
<accession>A0A1G8DER3</accession>
<keyword evidence="7" id="KW-1185">Reference proteome</keyword>
<gene>
    <name evidence="6" type="ORF">SAMN05216553_12821</name>
</gene>
<dbReference type="AlphaFoldDB" id="A0A1G8DER3"/>
<dbReference type="SUPFAM" id="SSF53686">
    <property type="entry name" value="Tryptophan synthase beta subunit-like PLP-dependent enzymes"/>
    <property type="match status" value="1"/>
</dbReference>
<dbReference type="Pfam" id="PF00291">
    <property type="entry name" value="PALP"/>
    <property type="match status" value="1"/>
</dbReference>